<dbReference type="EMBL" id="VOAP01000003">
    <property type="protein sequence ID" value="TWO22614.1"/>
    <property type="molecule type" value="Genomic_DNA"/>
</dbReference>
<evidence type="ECO:0000313" key="2">
    <source>
        <dbReference type="Proteomes" id="UP000321812"/>
    </source>
</evidence>
<dbReference type="AlphaFoldDB" id="A0A562XKD9"/>
<organism evidence="1 2">
    <name type="scientific">Campylobacter hyointestinalis</name>
    <dbReference type="NCBI Taxonomy" id="198"/>
    <lineage>
        <taxon>Bacteria</taxon>
        <taxon>Pseudomonadati</taxon>
        <taxon>Campylobacterota</taxon>
        <taxon>Epsilonproteobacteria</taxon>
        <taxon>Campylobacterales</taxon>
        <taxon>Campylobacteraceae</taxon>
        <taxon>Campylobacter</taxon>
    </lineage>
</organism>
<reference evidence="1 2" key="1">
    <citation type="submission" date="2019-07" db="EMBL/GenBank/DDBJ databases">
        <title>Rapid identification of Enteric Bacteria from Whole Genome Sequences (WGS) using Average Nucleotide Identity (ANI).</title>
        <authorList>
            <person name="Lane C."/>
        </authorList>
    </citation>
    <scope>NUCLEOTIDE SEQUENCE [LARGE SCALE GENOMIC DNA]</scope>
    <source>
        <strain evidence="1 2">D2411</strain>
    </source>
</reference>
<sequence length="320" mass="37963">MISFLSLKEWVCVDIFKEYIKNHNITCDLTYSNKKSPLQRFYDPITKDYYIAIRTLKDNIIKVKINRYNLLVNNKYLMYSVIYDTKLRGIGIYIDKKGNIKSKIIPLRELTHLIYTNKNDELSEFLQEIDEVENSYELKFLDLVEGYNNEGIPHSCQKGRGYLLSQYKDKATLGVLIHSYSKKIVARAIIWNDGIIRDYKTDKSIGKAADLIYVYEGKYKKEMIKALQNHNIKYLYSDKLDYKSFYIKLTAREVYILEYNAISQKAAWMDTFNHLNHKERRLYSYNYKRDKTNVIRYGDDISFIFLKPDGNSIPNPFYRG</sequence>
<proteinExistence type="predicted"/>
<evidence type="ECO:0000313" key="1">
    <source>
        <dbReference type="EMBL" id="TWO22614.1"/>
    </source>
</evidence>
<dbReference type="RefSeq" id="WP_147496863.1">
    <property type="nucleotide sequence ID" value="NZ_VOAP01000003.1"/>
</dbReference>
<comment type="caution">
    <text evidence="1">The sequence shown here is derived from an EMBL/GenBank/DDBJ whole genome shotgun (WGS) entry which is preliminary data.</text>
</comment>
<name>A0A562XKD9_CAMHY</name>
<evidence type="ECO:0008006" key="3">
    <source>
        <dbReference type="Google" id="ProtNLM"/>
    </source>
</evidence>
<dbReference type="Proteomes" id="UP000321812">
    <property type="component" value="Unassembled WGS sequence"/>
</dbReference>
<accession>A0A562XKD9</accession>
<protein>
    <recommendedName>
        <fullName evidence="3">WG repeat-containing protein</fullName>
    </recommendedName>
</protein>
<gene>
    <name evidence="1" type="ORF">YZ82_01480</name>
</gene>